<dbReference type="Gene3D" id="3.30.470.10">
    <property type="match status" value="1"/>
</dbReference>
<dbReference type="Pfam" id="PF01063">
    <property type="entry name" value="Aminotran_4"/>
    <property type="match status" value="1"/>
</dbReference>
<evidence type="ECO:0000313" key="3">
    <source>
        <dbReference type="Proteomes" id="UP001204953"/>
    </source>
</evidence>
<dbReference type="Proteomes" id="UP001204953">
    <property type="component" value="Unassembled WGS sequence"/>
</dbReference>
<dbReference type="InterPro" id="IPR001544">
    <property type="entry name" value="Aminotrans_IV"/>
</dbReference>
<dbReference type="InterPro" id="IPR036038">
    <property type="entry name" value="Aminotransferase-like"/>
</dbReference>
<dbReference type="SUPFAM" id="SSF56752">
    <property type="entry name" value="D-aminoacid aminotransferase-like PLP-dependent enzymes"/>
    <property type="match status" value="1"/>
</dbReference>
<evidence type="ECO:0000256" key="1">
    <source>
        <dbReference type="ARBA" id="ARBA00009320"/>
    </source>
</evidence>
<dbReference type="GO" id="GO:0046394">
    <property type="term" value="P:carboxylic acid biosynthetic process"/>
    <property type="evidence" value="ECO:0007669"/>
    <property type="project" value="UniProtKB-ARBA"/>
</dbReference>
<comment type="similarity">
    <text evidence="1">Belongs to the class-IV pyridoxal-phosphate-dependent aminotransferase family.</text>
</comment>
<organism evidence="2 3">
    <name type="scientific">Limnofasciculus baicalensis BBK-W-15</name>
    <dbReference type="NCBI Taxonomy" id="2699891"/>
    <lineage>
        <taxon>Bacteria</taxon>
        <taxon>Bacillati</taxon>
        <taxon>Cyanobacteriota</taxon>
        <taxon>Cyanophyceae</taxon>
        <taxon>Coleofasciculales</taxon>
        <taxon>Coleofasciculaceae</taxon>
        <taxon>Limnofasciculus</taxon>
        <taxon>Limnofasciculus baicalensis</taxon>
    </lineage>
</organism>
<name>A0AAE3GWR6_9CYAN</name>
<protein>
    <submittedName>
        <fullName evidence="2">Aminotransferase class IV</fullName>
    </submittedName>
</protein>
<keyword evidence="2" id="KW-0808">Transferase</keyword>
<dbReference type="GO" id="GO:0008483">
    <property type="term" value="F:transaminase activity"/>
    <property type="evidence" value="ECO:0007669"/>
    <property type="project" value="UniProtKB-KW"/>
</dbReference>
<dbReference type="PANTHER" id="PTHR42743:SF11">
    <property type="entry name" value="AMINODEOXYCHORISMATE LYASE"/>
    <property type="match status" value="1"/>
</dbReference>
<reference evidence="2" key="1">
    <citation type="submission" date="2022-06" db="EMBL/GenBank/DDBJ databases">
        <title>New cyanobacteria of genus Symplocastrum in benthos of Lake Baikal.</title>
        <authorList>
            <person name="Sorokovikova E."/>
            <person name="Tikhonova I."/>
            <person name="Krasnopeev A."/>
            <person name="Evseev P."/>
            <person name="Gladkikh A."/>
            <person name="Belykh O."/>
        </authorList>
    </citation>
    <scope>NUCLEOTIDE SEQUENCE</scope>
    <source>
        <strain evidence="2">BBK-W-15</strain>
    </source>
</reference>
<dbReference type="RefSeq" id="WP_254013938.1">
    <property type="nucleotide sequence ID" value="NZ_JAMZMM010000294.1"/>
</dbReference>
<gene>
    <name evidence="2" type="ORF">NJ959_22475</name>
</gene>
<dbReference type="Gene3D" id="3.20.10.10">
    <property type="entry name" value="D-amino Acid Aminotransferase, subunit A, domain 2"/>
    <property type="match status" value="1"/>
</dbReference>
<sequence length="266" mass="30294">MSPTIFWYNGALIQGNKIELPIDEPGLIYGATVFTTLRIYHQSLNHPLTNWDAHSARLINSIETFGWQLPDWNRLRQGAEELLLHFPVLRIVIFPDGREWITGRYLPADLSQRQTDGITAWLAETPECRRSLPTYKTGNYLGGWLALQKAQQLGAKEAILINDKGHWLETSTGNLWGWKNGSWYTPSIDGGILPGVARSQIINWLTQNSASVREVTWDGEFVKDLNAIAYTNCVIQVIPIHTVLNQDQTLFYPPTHQSLTELRRLF</sequence>
<dbReference type="GO" id="GO:0005829">
    <property type="term" value="C:cytosol"/>
    <property type="evidence" value="ECO:0007669"/>
    <property type="project" value="TreeGrafter"/>
</dbReference>
<keyword evidence="2" id="KW-0032">Aminotransferase</keyword>
<accession>A0AAE3GWR6</accession>
<dbReference type="InterPro" id="IPR050571">
    <property type="entry name" value="Class-IV_PLP-Dep_Aminotrnsfr"/>
</dbReference>
<dbReference type="AlphaFoldDB" id="A0AAE3GWR6"/>
<dbReference type="PANTHER" id="PTHR42743">
    <property type="entry name" value="AMINO-ACID AMINOTRANSFERASE"/>
    <property type="match status" value="1"/>
</dbReference>
<evidence type="ECO:0000313" key="2">
    <source>
        <dbReference type="EMBL" id="MCP2731193.1"/>
    </source>
</evidence>
<dbReference type="EMBL" id="JAMZMM010000294">
    <property type="protein sequence ID" value="MCP2731193.1"/>
    <property type="molecule type" value="Genomic_DNA"/>
</dbReference>
<proteinExistence type="inferred from homology"/>
<keyword evidence="3" id="KW-1185">Reference proteome</keyword>
<comment type="caution">
    <text evidence="2">The sequence shown here is derived from an EMBL/GenBank/DDBJ whole genome shotgun (WGS) entry which is preliminary data.</text>
</comment>
<dbReference type="InterPro" id="IPR043132">
    <property type="entry name" value="BCAT-like_C"/>
</dbReference>
<dbReference type="InterPro" id="IPR043131">
    <property type="entry name" value="BCAT-like_N"/>
</dbReference>